<evidence type="ECO:0000256" key="2">
    <source>
        <dbReference type="ARBA" id="ARBA00022603"/>
    </source>
</evidence>
<evidence type="ECO:0000256" key="4">
    <source>
        <dbReference type="ARBA" id="ARBA00022691"/>
    </source>
</evidence>
<accession>A0A0P9CL29</accession>
<dbReference type="PANTHER" id="PTHR22807:SF30">
    <property type="entry name" value="28S RRNA (CYTOSINE(4447)-C(5))-METHYLTRANSFERASE-RELATED"/>
    <property type="match status" value="1"/>
</dbReference>
<protein>
    <submittedName>
        <fullName evidence="8">16S rRNA C967 or C1407 C5-methylase, RsmB/RsmF family</fullName>
    </submittedName>
</protein>
<dbReference type="AlphaFoldDB" id="A0A0P9CL29"/>
<feature type="active site" description="Nucleophile" evidence="6">
    <location>
        <position position="229"/>
    </location>
</feature>
<sequence length="301" mass="32959">MEHLRRYAPIVDDLDAFLAAAEEPLHRVVWANTVRTSAAEVEDWLPDRCPEAERIPWFDAAWRIPAGASRPGKWPEFALGLIHSQEEVSLWPVWALDARPGEEVLDMCAAPGSKAARTAVGMGDRGRLVANDRKWGRLQGVHDVVTRLGLTCAASANANGAHIPGEACFDRVLVDAPCSGEGTSRKAGGGNRARIVQDDFHKLAAIQKSLLRRAVELVRPGGTVVYATCTYAPEENEAVLDGIYPEKAAIEPIQVPEGVHVAPGVTEWEGQRFRPDVANAIRFWPHLNDTGGFFVARLRRL</sequence>
<dbReference type="Gene3D" id="3.40.50.150">
    <property type="entry name" value="Vaccinia Virus protein VP39"/>
    <property type="match status" value="1"/>
</dbReference>
<proteinExistence type="inferred from homology"/>
<name>A0A0P9CL29_9GAMM</name>
<comment type="caution">
    <text evidence="6">Lacks conserved residue(s) required for the propagation of feature annotation.</text>
</comment>
<dbReference type="InterPro" id="IPR001678">
    <property type="entry name" value="MeTrfase_RsmB-F_NOP2_dom"/>
</dbReference>
<reference evidence="9" key="1">
    <citation type="submission" date="2016-10" db="EMBL/GenBank/DDBJ databases">
        <authorList>
            <person name="Varghese N."/>
        </authorList>
    </citation>
    <scope>NUCLEOTIDE SEQUENCE [LARGE SCALE GENOMIC DNA]</scope>
    <source>
        <strain evidence="9">HL 19</strain>
    </source>
</reference>
<evidence type="ECO:0000256" key="3">
    <source>
        <dbReference type="ARBA" id="ARBA00022679"/>
    </source>
</evidence>
<keyword evidence="2 6" id="KW-0489">Methyltransferase</keyword>
<feature type="binding site" evidence="6">
    <location>
        <position position="132"/>
    </location>
    <ligand>
        <name>S-adenosyl-L-methionine</name>
        <dbReference type="ChEBI" id="CHEBI:59789"/>
    </ligand>
</feature>
<comment type="similarity">
    <text evidence="1 6">Belongs to the class I-like SAM-binding methyltransferase superfamily. RsmB/NOP family.</text>
</comment>
<dbReference type="InterPro" id="IPR023267">
    <property type="entry name" value="RCMT"/>
</dbReference>
<keyword evidence="5 6" id="KW-0694">RNA-binding</keyword>
<keyword evidence="3 6" id="KW-0808">Transferase</keyword>
<evidence type="ECO:0000313" key="8">
    <source>
        <dbReference type="EMBL" id="SCX93297.1"/>
    </source>
</evidence>
<dbReference type="PANTHER" id="PTHR22807">
    <property type="entry name" value="NOP2 YEAST -RELATED NOL1/NOP2/FMU SUN DOMAIN-CONTAINING"/>
    <property type="match status" value="1"/>
</dbReference>
<dbReference type="PRINTS" id="PR02008">
    <property type="entry name" value="RCMTFAMILY"/>
</dbReference>
<dbReference type="PROSITE" id="PS51686">
    <property type="entry name" value="SAM_MT_RSMB_NOP"/>
    <property type="match status" value="1"/>
</dbReference>
<dbReference type="Gene3D" id="3.30.70.1170">
    <property type="entry name" value="Sun protein, domain 3"/>
    <property type="match status" value="1"/>
</dbReference>
<dbReference type="InterPro" id="IPR018314">
    <property type="entry name" value="RsmB/NOL1/NOP2-like_CS"/>
</dbReference>
<evidence type="ECO:0000259" key="7">
    <source>
        <dbReference type="PROSITE" id="PS51686"/>
    </source>
</evidence>
<dbReference type="GO" id="GO:0001510">
    <property type="term" value="P:RNA methylation"/>
    <property type="evidence" value="ECO:0007669"/>
    <property type="project" value="InterPro"/>
</dbReference>
<dbReference type="InterPro" id="IPR049560">
    <property type="entry name" value="MeTrfase_RsmB-F_NOP2_cat"/>
</dbReference>
<dbReference type="PROSITE" id="PS01153">
    <property type="entry name" value="NOL1_NOP2_SUN"/>
    <property type="match status" value="1"/>
</dbReference>
<dbReference type="STRING" id="381306.AN478_11380"/>
<feature type="domain" description="SAM-dependent MTase RsmB/NOP-type" evidence="7">
    <location>
        <begin position="17"/>
        <end position="301"/>
    </location>
</feature>
<dbReference type="GO" id="GO:0003723">
    <property type="term" value="F:RNA binding"/>
    <property type="evidence" value="ECO:0007669"/>
    <property type="project" value="UniProtKB-UniRule"/>
</dbReference>
<dbReference type="GO" id="GO:0008173">
    <property type="term" value="F:RNA methyltransferase activity"/>
    <property type="evidence" value="ECO:0007669"/>
    <property type="project" value="InterPro"/>
</dbReference>
<gene>
    <name evidence="8" type="ORF">SAMN05661077_0757</name>
</gene>
<dbReference type="EMBL" id="FMUN01000002">
    <property type="protein sequence ID" value="SCX93297.1"/>
    <property type="molecule type" value="Genomic_DNA"/>
</dbReference>
<evidence type="ECO:0000313" key="9">
    <source>
        <dbReference type="Proteomes" id="UP000183104"/>
    </source>
</evidence>
<feature type="binding site" evidence="6">
    <location>
        <begin position="108"/>
        <end position="114"/>
    </location>
    <ligand>
        <name>S-adenosyl-L-methionine</name>
        <dbReference type="ChEBI" id="CHEBI:59789"/>
    </ligand>
</feature>
<evidence type="ECO:0000256" key="6">
    <source>
        <dbReference type="PROSITE-ProRule" id="PRU01023"/>
    </source>
</evidence>
<keyword evidence="9" id="KW-1185">Reference proteome</keyword>
<evidence type="ECO:0000256" key="5">
    <source>
        <dbReference type="ARBA" id="ARBA00022884"/>
    </source>
</evidence>
<dbReference type="Proteomes" id="UP000183104">
    <property type="component" value="Unassembled WGS sequence"/>
</dbReference>
<keyword evidence="4 6" id="KW-0949">S-adenosyl-L-methionine</keyword>
<evidence type="ECO:0000256" key="1">
    <source>
        <dbReference type="ARBA" id="ARBA00007494"/>
    </source>
</evidence>
<dbReference type="SUPFAM" id="SSF53335">
    <property type="entry name" value="S-adenosyl-L-methionine-dependent methyltransferases"/>
    <property type="match status" value="1"/>
</dbReference>
<dbReference type="RefSeq" id="WP_054966714.1">
    <property type="nucleotide sequence ID" value="NZ_FMUN01000002.1"/>
</dbReference>
<dbReference type="InterPro" id="IPR029063">
    <property type="entry name" value="SAM-dependent_MTases_sf"/>
</dbReference>
<organism evidence="8 9">
    <name type="scientific">Thiohalorhabdus denitrificans</name>
    <dbReference type="NCBI Taxonomy" id="381306"/>
    <lineage>
        <taxon>Bacteria</taxon>
        <taxon>Pseudomonadati</taxon>
        <taxon>Pseudomonadota</taxon>
        <taxon>Gammaproteobacteria</taxon>
        <taxon>Thiohalorhabdales</taxon>
        <taxon>Thiohalorhabdaceae</taxon>
        <taxon>Thiohalorhabdus</taxon>
    </lineage>
</organism>
<feature type="binding site" evidence="6">
    <location>
        <position position="175"/>
    </location>
    <ligand>
        <name>S-adenosyl-L-methionine</name>
        <dbReference type="ChEBI" id="CHEBI:59789"/>
    </ligand>
</feature>
<dbReference type="Pfam" id="PF01189">
    <property type="entry name" value="Methyltr_RsmB-F"/>
    <property type="match status" value="1"/>
</dbReference>
<dbReference type="OrthoDB" id="9810297at2"/>